<sequence>MFVDVIPILDNLRNEFIGLRDVTENDVLDIVQVASQAALMMVDKYSLFTTDCDIYQFAIVLCPDWKLKWFKDHGFPASKIKDIKKCILARFTQSYATDKTSQPNVVQQVKKRSPFVIHDSSATSTAPLDHFQTYLSEPIILSFQIQDAGGYLKWWANARCYFYPCITSFEKTSLTFFKISHQAPPGTFRVPSSESKEEEEYASESQPEESEPEQREPSISPLPLYQPLPPEYDEPDMSTAQQIMEQLTAQQNLITQLQQQLAMLQNQPQGQPGPPGPQGPPREDANLSVVNIPSQIDVAKPKIFSGDGKELNGFITACKIYLNLKMTGRLRWIVEERVRNERGLIFRSEDRVCEPYDQL</sequence>
<protein>
    <submittedName>
        <fullName evidence="2">Uncharacterized protein</fullName>
    </submittedName>
</protein>
<feature type="region of interest" description="Disordered" evidence="1">
    <location>
        <begin position="185"/>
        <end position="235"/>
    </location>
</feature>
<proteinExistence type="predicted"/>
<comment type="caution">
    <text evidence="2">The sequence shown here is derived from an EMBL/GenBank/DDBJ whole genome shotgun (WGS) entry which is preliminary data.</text>
</comment>
<feature type="region of interest" description="Disordered" evidence="1">
    <location>
        <begin position="265"/>
        <end position="286"/>
    </location>
</feature>
<evidence type="ECO:0000313" key="3">
    <source>
        <dbReference type="Proteomes" id="UP000629468"/>
    </source>
</evidence>
<dbReference type="Proteomes" id="UP000629468">
    <property type="component" value="Unassembled WGS sequence"/>
</dbReference>
<gene>
    <name evidence="2" type="ORF">Agabi119p4_9136</name>
</gene>
<feature type="compositionally biased region" description="Acidic residues" evidence="1">
    <location>
        <begin position="196"/>
        <end position="211"/>
    </location>
</feature>
<evidence type="ECO:0000256" key="1">
    <source>
        <dbReference type="SAM" id="MobiDB-lite"/>
    </source>
</evidence>
<feature type="compositionally biased region" description="Pro residues" evidence="1">
    <location>
        <begin position="271"/>
        <end position="280"/>
    </location>
</feature>
<accession>A0A8H7C5S0</accession>
<name>A0A8H7C5S0_AGABI</name>
<organism evidence="2 3">
    <name type="scientific">Agaricus bisporus var. burnettii</name>
    <dbReference type="NCBI Taxonomy" id="192524"/>
    <lineage>
        <taxon>Eukaryota</taxon>
        <taxon>Fungi</taxon>
        <taxon>Dikarya</taxon>
        <taxon>Basidiomycota</taxon>
        <taxon>Agaricomycotina</taxon>
        <taxon>Agaricomycetes</taxon>
        <taxon>Agaricomycetidae</taxon>
        <taxon>Agaricales</taxon>
        <taxon>Agaricineae</taxon>
        <taxon>Agaricaceae</taxon>
        <taxon>Agaricus</taxon>
    </lineage>
</organism>
<evidence type="ECO:0000313" key="2">
    <source>
        <dbReference type="EMBL" id="KAF7762543.1"/>
    </source>
</evidence>
<dbReference type="EMBL" id="JABXXO010000012">
    <property type="protein sequence ID" value="KAF7762543.1"/>
    <property type="molecule type" value="Genomic_DNA"/>
</dbReference>
<reference evidence="2 3" key="1">
    <citation type="journal article" name="Sci. Rep.">
        <title>Telomere-to-telomere assembled and centromere annotated genomes of the two main subspecies of the button mushroom Agaricus bisporus reveal especially polymorphic chromosome ends.</title>
        <authorList>
            <person name="Sonnenberg A.S.M."/>
            <person name="Sedaghat-Telgerd N."/>
            <person name="Lavrijssen B."/>
            <person name="Ohm R.A."/>
            <person name="Hendrickx P.M."/>
            <person name="Scholtmeijer K."/>
            <person name="Baars J.J.P."/>
            <person name="van Peer A."/>
        </authorList>
    </citation>
    <scope>NUCLEOTIDE SEQUENCE [LARGE SCALE GENOMIC DNA]</scope>
    <source>
        <strain evidence="2 3">H119_p4</strain>
    </source>
</reference>
<dbReference type="AlphaFoldDB" id="A0A8H7C5S0"/>